<evidence type="ECO:0000256" key="1">
    <source>
        <dbReference type="ARBA" id="ARBA00001947"/>
    </source>
</evidence>
<dbReference type="SMART" id="SM00631">
    <property type="entry name" value="Zn_pept"/>
    <property type="match status" value="1"/>
</dbReference>
<keyword evidence="5" id="KW-0862">Zinc</keyword>
<keyword evidence="3" id="KW-0645">Protease</keyword>
<organism evidence="9 10">
    <name type="scientific">Psylliodes chrysocephalus</name>
    <dbReference type="NCBI Taxonomy" id="3402493"/>
    <lineage>
        <taxon>Eukaryota</taxon>
        <taxon>Metazoa</taxon>
        <taxon>Ecdysozoa</taxon>
        <taxon>Arthropoda</taxon>
        <taxon>Hexapoda</taxon>
        <taxon>Insecta</taxon>
        <taxon>Pterygota</taxon>
        <taxon>Neoptera</taxon>
        <taxon>Endopterygota</taxon>
        <taxon>Coleoptera</taxon>
        <taxon>Polyphaga</taxon>
        <taxon>Cucujiformia</taxon>
        <taxon>Chrysomeloidea</taxon>
        <taxon>Chrysomelidae</taxon>
        <taxon>Galerucinae</taxon>
        <taxon>Alticini</taxon>
        <taxon>Psylliodes</taxon>
    </lineage>
</organism>
<dbReference type="Pfam" id="PF00246">
    <property type="entry name" value="Peptidase_M14"/>
    <property type="match status" value="1"/>
</dbReference>
<reference evidence="9" key="1">
    <citation type="submission" date="2022-01" db="EMBL/GenBank/DDBJ databases">
        <authorList>
            <person name="King R."/>
        </authorList>
    </citation>
    <scope>NUCLEOTIDE SEQUENCE</scope>
</reference>
<evidence type="ECO:0000256" key="4">
    <source>
        <dbReference type="ARBA" id="ARBA00022801"/>
    </source>
</evidence>
<dbReference type="GO" id="GO:0006508">
    <property type="term" value="P:proteolysis"/>
    <property type="evidence" value="ECO:0007669"/>
    <property type="project" value="UniProtKB-KW"/>
</dbReference>
<protein>
    <recommendedName>
        <fullName evidence="8">Peptidase M14 domain-containing protein</fullName>
    </recommendedName>
</protein>
<dbReference type="InterPro" id="IPR000834">
    <property type="entry name" value="Peptidase_M14"/>
</dbReference>
<dbReference type="AlphaFoldDB" id="A0A9P0DB06"/>
<comment type="caution">
    <text evidence="7">Lacks conserved residue(s) required for the propagation of feature annotation.</text>
</comment>
<dbReference type="GO" id="GO:0008270">
    <property type="term" value="F:zinc ion binding"/>
    <property type="evidence" value="ECO:0007669"/>
    <property type="project" value="InterPro"/>
</dbReference>
<keyword evidence="6" id="KW-0482">Metalloprotease</keyword>
<evidence type="ECO:0000259" key="8">
    <source>
        <dbReference type="PROSITE" id="PS52035"/>
    </source>
</evidence>
<feature type="domain" description="Peptidase M14" evidence="8">
    <location>
        <begin position="49"/>
        <end position="327"/>
    </location>
</feature>
<evidence type="ECO:0000256" key="2">
    <source>
        <dbReference type="ARBA" id="ARBA00005988"/>
    </source>
</evidence>
<dbReference type="GO" id="GO:0004181">
    <property type="term" value="F:metallocarboxypeptidase activity"/>
    <property type="evidence" value="ECO:0007669"/>
    <property type="project" value="InterPro"/>
</dbReference>
<evidence type="ECO:0000256" key="6">
    <source>
        <dbReference type="ARBA" id="ARBA00023049"/>
    </source>
</evidence>
<proteinExistence type="inferred from homology"/>
<dbReference type="PROSITE" id="PS52035">
    <property type="entry name" value="PEPTIDASE_M14"/>
    <property type="match status" value="1"/>
</dbReference>
<evidence type="ECO:0000256" key="7">
    <source>
        <dbReference type="PROSITE-ProRule" id="PRU01379"/>
    </source>
</evidence>
<dbReference type="Proteomes" id="UP001153636">
    <property type="component" value="Chromosome 9"/>
</dbReference>
<dbReference type="PANTHER" id="PTHR11705:SF143">
    <property type="entry name" value="SLL0236 PROTEIN"/>
    <property type="match status" value="1"/>
</dbReference>
<evidence type="ECO:0000313" key="10">
    <source>
        <dbReference type="Proteomes" id="UP001153636"/>
    </source>
</evidence>
<evidence type="ECO:0000256" key="5">
    <source>
        <dbReference type="ARBA" id="ARBA00022833"/>
    </source>
</evidence>
<comment type="cofactor">
    <cofactor evidence="1">
        <name>Zn(2+)</name>
        <dbReference type="ChEBI" id="CHEBI:29105"/>
    </cofactor>
</comment>
<evidence type="ECO:0000256" key="3">
    <source>
        <dbReference type="ARBA" id="ARBA00022670"/>
    </source>
</evidence>
<gene>
    <name evidence="9" type="ORF">PSYICH_LOCUS15276</name>
</gene>
<sequence length="355" mass="40838">MSRYFRKRPYRSRKIRKCPTKCKRKSKKDNCRLKKTKKSTNLNAQRLAEYLNNEKIQEHLNRLLEKYPNNIQVEAIGSSKEGRAIYLVFITNNGGDIPKNAVFIEAGSNGEDLIAVASALYIIDYLCKNASTSNTLKVMDYFVVPCTNPDAYELTLHGRKPKVNLATSFPFTLGQCDLEVIDDDQFIKASKKWKENYDFDSPERSILINAIASFRFAIKLFISLQEGGEKIVYPFGMAKQEPCDVEDLAWVARMGICGCCKHFQVGSVYQHYGLTFGTIIDFLRLFTDSLKFTYIIHLNDRKKIQRFDEVPERAENVLCCITLMAKNVFDHYNVEQREVTPPKKIVFLNKIGDDK</sequence>
<accession>A0A9P0DB06</accession>
<comment type="similarity">
    <text evidence="2 7">Belongs to the peptidase M14 family.</text>
</comment>
<evidence type="ECO:0000313" key="9">
    <source>
        <dbReference type="EMBL" id="CAH1115194.1"/>
    </source>
</evidence>
<name>A0A9P0DB06_9CUCU</name>
<dbReference type="GO" id="GO:0005615">
    <property type="term" value="C:extracellular space"/>
    <property type="evidence" value="ECO:0007669"/>
    <property type="project" value="TreeGrafter"/>
</dbReference>
<dbReference type="PANTHER" id="PTHR11705">
    <property type="entry name" value="PROTEASE FAMILY M14 CARBOXYPEPTIDASE A,B"/>
    <property type="match status" value="1"/>
</dbReference>
<keyword evidence="4" id="KW-0378">Hydrolase</keyword>
<dbReference type="EMBL" id="OV651821">
    <property type="protein sequence ID" value="CAH1115194.1"/>
    <property type="molecule type" value="Genomic_DNA"/>
</dbReference>
<dbReference type="Gene3D" id="3.40.630.10">
    <property type="entry name" value="Zn peptidases"/>
    <property type="match status" value="1"/>
</dbReference>
<keyword evidence="10" id="KW-1185">Reference proteome</keyword>
<dbReference type="SUPFAM" id="SSF53187">
    <property type="entry name" value="Zn-dependent exopeptidases"/>
    <property type="match status" value="1"/>
</dbReference>
<dbReference type="OrthoDB" id="3626597at2759"/>